<keyword evidence="1" id="KW-0614">Plasmid</keyword>
<accession>A0ABZ0UU34</accession>
<sequence>MSYYSNLDNIFEQARRTIDYKGKVNFVQNLLPNGKMESYEWVAINPTRIDKKLGSFRINTTSGKWADFATGDKGGDLISLYAYLKGISNYKAACEIMGAEPKRKKY</sequence>
<dbReference type="RefSeq" id="WP_323738994.1">
    <property type="nucleotide sequence ID" value="NZ_CP112934.1"/>
</dbReference>
<protein>
    <recommendedName>
        <fullName evidence="3">DNA primase</fullName>
    </recommendedName>
</protein>
<dbReference type="EMBL" id="CP112934">
    <property type="protein sequence ID" value="WPY01548.1"/>
    <property type="molecule type" value="Genomic_DNA"/>
</dbReference>
<proteinExistence type="predicted"/>
<evidence type="ECO:0000313" key="1">
    <source>
        <dbReference type="EMBL" id="WPY01548.1"/>
    </source>
</evidence>
<evidence type="ECO:0000313" key="2">
    <source>
        <dbReference type="Proteomes" id="UP001326613"/>
    </source>
</evidence>
<dbReference type="Proteomes" id="UP001326613">
    <property type="component" value="Plasmid unnamed2"/>
</dbReference>
<geneLocation type="plasmid" evidence="1 2">
    <name>unnamed2</name>
</geneLocation>
<gene>
    <name evidence="1" type="ORF">Trichorick_01461</name>
</gene>
<dbReference type="InterPro" id="IPR036977">
    <property type="entry name" value="DNA_primase_Znf_CHC2"/>
</dbReference>
<keyword evidence="2" id="KW-1185">Reference proteome</keyword>
<dbReference type="Gene3D" id="3.90.580.10">
    <property type="entry name" value="Zinc finger, CHC2-type domain"/>
    <property type="match status" value="1"/>
</dbReference>
<name>A0ABZ0UU34_9RICK</name>
<dbReference type="SUPFAM" id="SSF57783">
    <property type="entry name" value="Zinc beta-ribbon"/>
    <property type="match status" value="1"/>
</dbReference>
<evidence type="ECO:0008006" key="3">
    <source>
        <dbReference type="Google" id="ProtNLM"/>
    </source>
</evidence>
<organism evidence="1 2">
    <name type="scientific">Candidatus Trichorickettsia mobilis</name>
    <dbReference type="NCBI Taxonomy" id="1346319"/>
    <lineage>
        <taxon>Bacteria</taxon>
        <taxon>Pseudomonadati</taxon>
        <taxon>Pseudomonadota</taxon>
        <taxon>Alphaproteobacteria</taxon>
        <taxon>Rickettsiales</taxon>
        <taxon>Rickettsiaceae</taxon>
        <taxon>Rickettsieae</taxon>
        <taxon>Candidatus Trichorickettsia</taxon>
    </lineage>
</organism>
<reference evidence="1 2" key="1">
    <citation type="submission" date="2022-10" db="EMBL/GenBank/DDBJ databases">
        <title>Host association and intracellularity evolved multiple times independently in the Rickettsiales.</title>
        <authorList>
            <person name="Castelli M."/>
            <person name="Nardi T."/>
            <person name="Gammuto L."/>
            <person name="Bellinzona G."/>
            <person name="Sabaneyeva E."/>
            <person name="Potekhin A."/>
            <person name="Serra V."/>
            <person name="Petroni G."/>
            <person name="Sassera D."/>
        </authorList>
    </citation>
    <scope>NUCLEOTIDE SEQUENCE [LARGE SCALE GENOMIC DNA]</scope>
    <source>
        <strain evidence="1 2">Kr 154-4</strain>
        <plasmid evidence="1 2">unnamed2</plasmid>
    </source>
</reference>